<keyword evidence="2" id="KW-1185">Reference proteome</keyword>
<evidence type="ECO:0000313" key="2">
    <source>
        <dbReference type="Proteomes" id="UP001627408"/>
    </source>
</evidence>
<gene>
    <name evidence="1" type="ORF">ACERZ8_03490</name>
</gene>
<name>A0ABW8UPF4_9RHOB</name>
<accession>A0ABW8UPF4</accession>
<dbReference type="RefSeq" id="WP_407590731.1">
    <property type="nucleotide sequence ID" value="NZ_JBHDIY010000002.1"/>
</dbReference>
<organism evidence="1 2">
    <name type="scientific">Tateyamaria armeniaca</name>
    <dbReference type="NCBI Taxonomy" id="2518930"/>
    <lineage>
        <taxon>Bacteria</taxon>
        <taxon>Pseudomonadati</taxon>
        <taxon>Pseudomonadota</taxon>
        <taxon>Alphaproteobacteria</taxon>
        <taxon>Rhodobacterales</taxon>
        <taxon>Roseobacteraceae</taxon>
        <taxon>Tateyamaria</taxon>
    </lineage>
</organism>
<comment type="caution">
    <text evidence="1">The sequence shown here is derived from an EMBL/GenBank/DDBJ whole genome shotgun (WGS) entry which is preliminary data.</text>
</comment>
<proteinExistence type="predicted"/>
<dbReference type="EMBL" id="JBHDIY010000002">
    <property type="protein sequence ID" value="MFL4468976.1"/>
    <property type="molecule type" value="Genomic_DNA"/>
</dbReference>
<sequence>MSTQQHLKRFTAQLGQLIDLCCTIDRNEDDDRYSAQGHEVIYVFDTNIVQMFLEPYKNPHFCEVLHTPLWRTNREFDLDINSQACLISAEYLFSGELPGQKNCIWHMTVGHKKELDGQEYHLRSYIKDNVERMRGDEDFKNSVLQNMSNLSDAIEADPKGDRRTFEAWANQLPYSSPWLSELAGLSGKEFSERAAGLRSREVCRLLASDDVAEPANQLFRYRSREIAGRFRTLESRLAPDANERNEINEEVESWRAQLADVMSRHPSNIKTREGFKADCQALGLISWAARQRKFKDVRILLVTGDTVLLEAYRSRHVKNPRQEQYLVRPISHYAPIFNAVSAKATLSTQKYAFRKLQQVLEFLLVSINLHLLVEAEDEERLRARDAFVLDVQAQIDEAIAQVVEAFPQSQEIVWLREKVFELERLVNELRPIEQLMLEAFPKLVAARLKQERVSFEQASENGGERLFIEIEKKLASAGEIGAHFSLQTTPDSVTRLFDEYRDRLYQRTRRATVHVQLKFVTSISGDAEEADLAINRFAELGLDVVHKELQFLTEAPAKLFALAALIAFRLEIWIEAARYSNLAAIASLENTKYLDDSGATPDEHYEYEYLVAVAQRFRISSFEPSVDVGFSNAWEDWLSSADAILVEAINVHTESGQLSRVMRARSERAAIHVSFCEWFAFGALAEPMFFSEPAKHCLKSFSIVVSELRACEDSLAEAEVRAASSVVKTGKKGYEDF</sequence>
<evidence type="ECO:0000313" key="1">
    <source>
        <dbReference type="EMBL" id="MFL4468976.1"/>
    </source>
</evidence>
<protein>
    <recommendedName>
        <fullName evidence="3">PIN domain-containing protein</fullName>
    </recommendedName>
</protein>
<evidence type="ECO:0008006" key="3">
    <source>
        <dbReference type="Google" id="ProtNLM"/>
    </source>
</evidence>
<reference evidence="1 2" key="1">
    <citation type="submission" date="2024-08" db="EMBL/GenBank/DDBJ databases">
        <title>Tateyamaria sp. nov., isolated from marine algae.</title>
        <authorList>
            <person name="Choi B.J."/>
            <person name="Kim J.M."/>
            <person name="Lee J.K."/>
            <person name="Choi D.G."/>
            <person name="Bayburt H."/>
            <person name="Baek J.H."/>
            <person name="Han D.M."/>
            <person name="Jeon C.O."/>
        </authorList>
    </citation>
    <scope>NUCLEOTIDE SEQUENCE [LARGE SCALE GENOMIC DNA]</scope>
    <source>
        <strain evidence="1 2">KMU-156</strain>
    </source>
</reference>
<dbReference type="Proteomes" id="UP001627408">
    <property type="component" value="Unassembled WGS sequence"/>
</dbReference>